<dbReference type="InterPro" id="IPR034004">
    <property type="entry name" value="Zn_ribbon_RPA12_C"/>
</dbReference>
<dbReference type="InterPro" id="IPR001222">
    <property type="entry name" value="Znf_TFIIS"/>
</dbReference>
<evidence type="ECO:0000256" key="12">
    <source>
        <dbReference type="PROSITE-ProRule" id="PRU00472"/>
    </source>
</evidence>
<evidence type="ECO:0000256" key="5">
    <source>
        <dbReference type="ARBA" id="ARBA00022723"/>
    </source>
</evidence>
<reference evidence="14 15" key="1">
    <citation type="journal article" date="2015" name="Nat. Commun.">
        <title>Lucilia cuprina genome unlocks parasitic fly biology to underpin future interventions.</title>
        <authorList>
            <person name="Anstead C.A."/>
            <person name="Korhonen P.K."/>
            <person name="Young N.D."/>
            <person name="Hall R.S."/>
            <person name="Jex A.R."/>
            <person name="Murali S.C."/>
            <person name="Hughes D.S."/>
            <person name="Lee S.F."/>
            <person name="Perry T."/>
            <person name="Stroehlein A.J."/>
            <person name="Ansell B.R."/>
            <person name="Breugelmans B."/>
            <person name="Hofmann A."/>
            <person name="Qu J."/>
            <person name="Dugan S."/>
            <person name="Lee S.L."/>
            <person name="Chao H."/>
            <person name="Dinh H."/>
            <person name="Han Y."/>
            <person name="Doddapaneni H.V."/>
            <person name="Worley K.C."/>
            <person name="Muzny D.M."/>
            <person name="Ioannidis P."/>
            <person name="Waterhouse R.M."/>
            <person name="Zdobnov E.M."/>
            <person name="James P.J."/>
            <person name="Bagnall N.H."/>
            <person name="Kotze A.C."/>
            <person name="Gibbs R.A."/>
            <person name="Richards S."/>
            <person name="Batterham P."/>
            <person name="Gasser R.B."/>
        </authorList>
    </citation>
    <scope>NUCLEOTIDE SEQUENCE [LARGE SCALE GENOMIC DNA]</scope>
    <source>
        <strain evidence="14 15">LS</strain>
        <tissue evidence="14">Full body</tissue>
    </source>
</reference>
<dbReference type="AlphaFoldDB" id="A0A0L0BXV6"/>
<dbReference type="EMBL" id="JRES01001168">
    <property type="protein sequence ID" value="KNC24857.1"/>
    <property type="molecule type" value="Genomic_DNA"/>
</dbReference>
<keyword evidence="5" id="KW-0479">Metal-binding</keyword>
<gene>
    <name evidence="14" type="ORF">FF38_07863</name>
</gene>
<evidence type="ECO:0000256" key="8">
    <source>
        <dbReference type="ARBA" id="ARBA00023163"/>
    </source>
</evidence>
<dbReference type="OMA" id="EMQYHTL"/>
<evidence type="ECO:0000259" key="13">
    <source>
        <dbReference type="PROSITE" id="PS51133"/>
    </source>
</evidence>
<evidence type="ECO:0000313" key="15">
    <source>
        <dbReference type="Proteomes" id="UP000037069"/>
    </source>
</evidence>
<keyword evidence="7" id="KW-0862">Zinc</keyword>
<dbReference type="GO" id="GO:0003676">
    <property type="term" value="F:nucleic acid binding"/>
    <property type="evidence" value="ECO:0007669"/>
    <property type="project" value="InterPro"/>
</dbReference>
<keyword evidence="9" id="KW-0539">Nucleus</keyword>
<evidence type="ECO:0000256" key="1">
    <source>
        <dbReference type="ARBA" id="ARBA00004604"/>
    </source>
</evidence>
<dbReference type="PANTHER" id="PTHR11239:SF14">
    <property type="entry name" value="DNA-DIRECTED RNA POLYMERASE I SUBUNIT RPA12"/>
    <property type="match status" value="1"/>
</dbReference>
<dbReference type="Pfam" id="PF01096">
    <property type="entry name" value="Zn_ribbon_TFIIS"/>
    <property type="match status" value="1"/>
</dbReference>
<dbReference type="Proteomes" id="UP000037069">
    <property type="component" value="Unassembled WGS sequence"/>
</dbReference>
<comment type="caution">
    <text evidence="14">The sequence shown here is derived from an EMBL/GenBank/DDBJ whole genome shotgun (WGS) entry which is preliminary data.</text>
</comment>
<keyword evidence="4" id="KW-0240">DNA-directed RNA polymerase</keyword>
<dbReference type="PROSITE" id="PS01030">
    <property type="entry name" value="RNA_POL_M_15KD"/>
    <property type="match status" value="1"/>
</dbReference>
<dbReference type="GO" id="GO:0008270">
    <property type="term" value="F:zinc ion binding"/>
    <property type="evidence" value="ECO:0007669"/>
    <property type="project" value="UniProtKB-KW"/>
</dbReference>
<evidence type="ECO:0000256" key="7">
    <source>
        <dbReference type="ARBA" id="ARBA00022833"/>
    </source>
</evidence>
<dbReference type="STRING" id="7375.A0A0L0BXV6"/>
<evidence type="ECO:0000256" key="3">
    <source>
        <dbReference type="ARBA" id="ARBA00018784"/>
    </source>
</evidence>
<dbReference type="InterPro" id="IPR019761">
    <property type="entry name" value="DNA-dir_RNA_pol-M_15_CS"/>
</dbReference>
<name>A0A0L0BXV6_LUCCU</name>
<dbReference type="OrthoDB" id="10056816at2759"/>
<comment type="subcellular location">
    <subcellularLocation>
        <location evidence="1">Nucleus</location>
        <location evidence="1">Nucleolus</location>
    </subcellularLocation>
</comment>
<dbReference type="InterPro" id="IPR012164">
    <property type="entry name" value="Rpa12/Rpb9/Rpc10/TFS"/>
</dbReference>
<dbReference type="SMART" id="SM00440">
    <property type="entry name" value="ZnF_C2C2"/>
    <property type="match status" value="1"/>
</dbReference>
<feature type="domain" description="TFIIS-type" evidence="13">
    <location>
        <begin position="104"/>
        <end position="144"/>
    </location>
</feature>
<dbReference type="Gene3D" id="2.20.25.10">
    <property type="match status" value="1"/>
</dbReference>
<keyword evidence="6 12" id="KW-0863">Zinc-finger</keyword>
<keyword evidence="8" id="KW-0804">Transcription</keyword>
<proteinExistence type="inferred from homology"/>
<dbReference type="PANTHER" id="PTHR11239">
    <property type="entry name" value="DNA-DIRECTED RNA POLYMERASE"/>
    <property type="match status" value="1"/>
</dbReference>
<protein>
    <recommendedName>
        <fullName evidence="3">DNA-directed RNA polymerase I subunit RPA12</fullName>
    </recommendedName>
    <alternativeName>
        <fullName evidence="10">DNA-directed RNA polymerase I subunit H</fullName>
    </alternativeName>
</protein>
<evidence type="ECO:0000313" key="14">
    <source>
        <dbReference type="EMBL" id="KNC24857.1"/>
    </source>
</evidence>
<evidence type="ECO:0000256" key="6">
    <source>
        <dbReference type="ARBA" id="ARBA00022771"/>
    </source>
</evidence>
<evidence type="ECO:0000256" key="9">
    <source>
        <dbReference type="ARBA" id="ARBA00023242"/>
    </source>
</evidence>
<sequence>MYILHTCINSLFNSRVHIFLYFLFCFPKMELFTSTPGFCPTCGSILPPLDSITDVVCYNCKKSYKADVFGDQIVEYTIHFNNYDPEKVIKTKEEKDSGPDGPVVERKCSKCGHDKMSYATLQLRSADEGQTVFFTCLKCKFKESENS</sequence>
<evidence type="ECO:0000256" key="2">
    <source>
        <dbReference type="ARBA" id="ARBA00008925"/>
    </source>
</evidence>
<evidence type="ECO:0000256" key="11">
    <source>
        <dbReference type="ARBA" id="ARBA00044497"/>
    </source>
</evidence>
<organism evidence="14 15">
    <name type="scientific">Lucilia cuprina</name>
    <name type="common">Green bottle fly</name>
    <name type="synonym">Australian sheep blowfly</name>
    <dbReference type="NCBI Taxonomy" id="7375"/>
    <lineage>
        <taxon>Eukaryota</taxon>
        <taxon>Metazoa</taxon>
        <taxon>Ecdysozoa</taxon>
        <taxon>Arthropoda</taxon>
        <taxon>Hexapoda</taxon>
        <taxon>Insecta</taxon>
        <taxon>Pterygota</taxon>
        <taxon>Neoptera</taxon>
        <taxon>Endopterygota</taxon>
        <taxon>Diptera</taxon>
        <taxon>Brachycera</taxon>
        <taxon>Muscomorpha</taxon>
        <taxon>Oestroidea</taxon>
        <taxon>Calliphoridae</taxon>
        <taxon>Luciliinae</taxon>
        <taxon>Lucilia</taxon>
    </lineage>
</organism>
<dbReference type="PROSITE" id="PS51133">
    <property type="entry name" value="ZF_TFIIS_2"/>
    <property type="match status" value="1"/>
</dbReference>
<accession>A0A0L0BXV6</accession>
<dbReference type="CDD" id="cd10507">
    <property type="entry name" value="Zn-ribbon_RPA12"/>
    <property type="match status" value="1"/>
</dbReference>
<evidence type="ECO:0000256" key="4">
    <source>
        <dbReference type="ARBA" id="ARBA00022478"/>
    </source>
</evidence>
<dbReference type="GO" id="GO:0005736">
    <property type="term" value="C:RNA polymerase I complex"/>
    <property type="evidence" value="ECO:0007669"/>
    <property type="project" value="TreeGrafter"/>
</dbReference>
<dbReference type="GO" id="GO:0006363">
    <property type="term" value="P:termination of RNA polymerase I transcription"/>
    <property type="evidence" value="ECO:0007669"/>
    <property type="project" value="TreeGrafter"/>
</dbReference>
<keyword evidence="15" id="KW-1185">Reference proteome</keyword>
<comment type="function">
    <text evidence="11">Core component of RNA polymerase I (Pol I), a DNA-dependent RNA polymerase which synthesizes ribosomal RNA precursors using the four ribonucleoside triphosphates as substrates. Can mediate Pol I proofreading of the nascent RNA transcript. Anchors into the Pol I active site to monitor transcription fidelity and cleave mis-incorporated 5'-ribonucleotides.</text>
</comment>
<comment type="similarity">
    <text evidence="2">Belongs to the archaeal RpoM/eukaryotic RPA12/RPB9/RPC11 RNA polymerase family.</text>
</comment>
<evidence type="ECO:0000256" key="10">
    <source>
        <dbReference type="ARBA" id="ARBA00031781"/>
    </source>
</evidence>
<dbReference type="PROSITE" id="PS00466">
    <property type="entry name" value="ZF_TFIIS_1"/>
    <property type="match status" value="1"/>
</dbReference>
<dbReference type="SUPFAM" id="SSF57783">
    <property type="entry name" value="Zinc beta-ribbon"/>
    <property type="match status" value="1"/>
</dbReference>
<dbReference type="GO" id="GO:0003899">
    <property type="term" value="F:DNA-directed RNA polymerase activity"/>
    <property type="evidence" value="ECO:0007669"/>
    <property type="project" value="InterPro"/>
</dbReference>